<evidence type="ECO:0000313" key="8">
    <source>
        <dbReference type="Proteomes" id="UP000076976"/>
    </source>
</evidence>
<feature type="transmembrane region" description="Helical" evidence="6">
    <location>
        <begin position="238"/>
        <end position="264"/>
    </location>
</feature>
<proteinExistence type="predicted"/>
<comment type="caution">
    <text evidence="7">The sequence shown here is derived from an EMBL/GenBank/DDBJ whole genome shotgun (WGS) entry which is preliminary data.</text>
</comment>
<feature type="transmembrane region" description="Helical" evidence="6">
    <location>
        <begin position="276"/>
        <end position="297"/>
    </location>
</feature>
<accession>A0A176QBX4</accession>
<feature type="transmembrane region" description="Helical" evidence="6">
    <location>
        <begin position="344"/>
        <end position="362"/>
    </location>
</feature>
<dbReference type="PANTHER" id="PTHR30250:SF11">
    <property type="entry name" value="O-ANTIGEN TRANSPORTER-RELATED"/>
    <property type="match status" value="1"/>
</dbReference>
<gene>
    <name evidence="7" type="ORF">AWH69_12510</name>
</gene>
<keyword evidence="5 6" id="KW-0472">Membrane</keyword>
<name>A0A176QBX4_9MICO</name>
<dbReference type="AlphaFoldDB" id="A0A176QBX4"/>
<feature type="transmembrane region" description="Helical" evidence="6">
    <location>
        <begin position="212"/>
        <end position="232"/>
    </location>
</feature>
<dbReference type="InterPro" id="IPR050833">
    <property type="entry name" value="Poly_Biosynth_Transport"/>
</dbReference>
<dbReference type="PANTHER" id="PTHR30250">
    <property type="entry name" value="PST FAMILY PREDICTED COLANIC ACID TRANSPORTER"/>
    <property type="match status" value="1"/>
</dbReference>
<organism evidence="7 8">
    <name type="scientific">Janibacter melonis</name>
    <dbReference type="NCBI Taxonomy" id="262209"/>
    <lineage>
        <taxon>Bacteria</taxon>
        <taxon>Bacillati</taxon>
        <taxon>Actinomycetota</taxon>
        <taxon>Actinomycetes</taxon>
        <taxon>Micrococcales</taxon>
        <taxon>Intrasporangiaceae</taxon>
        <taxon>Janibacter</taxon>
    </lineage>
</organism>
<evidence type="ECO:0000256" key="1">
    <source>
        <dbReference type="ARBA" id="ARBA00004651"/>
    </source>
</evidence>
<feature type="transmembrane region" description="Helical" evidence="6">
    <location>
        <begin position="156"/>
        <end position="175"/>
    </location>
</feature>
<evidence type="ECO:0000256" key="5">
    <source>
        <dbReference type="ARBA" id="ARBA00023136"/>
    </source>
</evidence>
<sequence>MVMNVTTYGLTLVAARALGPVEFGEFSAVLGSLIILNVLSLGLQSTAARRIASGPTHQLATGAGVKRVTVQAAAVICVVGILASPAISALLDLGSTTTAVALVLAAALLTLMGGLAGILQGEERWVALSLVYSSMGIARLVVGVGAMALASTAQSLSLAVAVAATFPVLIAYQALRRPAVPGARAPVGADPYTHPDWTGASRLWSEVAHNSHALLAFFMLSNIDVVVARSFIPATEAGLYAAGSVLTKAVLFMPQFVVIVAFPAMARRTSGTTAHLFGLAVVALVGLTSTAGVAALLDVALEFVGGGQYWQVKSLLPLFAVVGTALAMTQLLVYSAIAGRHRAAVWPVWAAVAVFVLLAVGTDDARGLLHAKLVVDGALLVILAGFVLTRPGEVAVHSYEPALVEDLVSPEQPPVR</sequence>
<evidence type="ECO:0000256" key="2">
    <source>
        <dbReference type="ARBA" id="ARBA00022475"/>
    </source>
</evidence>
<evidence type="ECO:0000256" key="4">
    <source>
        <dbReference type="ARBA" id="ARBA00022989"/>
    </source>
</evidence>
<keyword evidence="8" id="KW-1185">Reference proteome</keyword>
<feature type="transmembrane region" description="Helical" evidence="6">
    <location>
        <begin position="317"/>
        <end position="337"/>
    </location>
</feature>
<comment type="subcellular location">
    <subcellularLocation>
        <location evidence="1">Cell membrane</location>
        <topology evidence="1">Multi-pass membrane protein</topology>
    </subcellularLocation>
</comment>
<feature type="transmembrane region" description="Helical" evidence="6">
    <location>
        <begin position="68"/>
        <end position="87"/>
    </location>
</feature>
<evidence type="ECO:0000256" key="6">
    <source>
        <dbReference type="SAM" id="Phobius"/>
    </source>
</evidence>
<reference evidence="7 8" key="1">
    <citation type="submission" date="2016-01" db="EMBL/GenBank/DDBJ databases">
        <title>Janibacter melonis strain CD11_4 genome sequencing and assembly.</title>
        <authorList>
            <person name="Nair G.R."/>
            <person name="Kaur G."/>
            <person name="Chander A.M."/>
            <person name="Mayilraj S."/>
        </authorList>
    </citation>
    <scope>NUCLEOTIDE SEQUENCE [LARGE SCALE GENOMIC DNA]</scope>
    <source>
        <strain evidence="7 8">CD11-4</strain>
    </source>
</reference>
<keyword evidence="2" id="KW-1003">Cell membrane</keyword>
<feature type="transmembrane region" description="Helical" evidence="6">
    <location>
        <begin position="27"/>
        <end position="47"/>
    </location>
</feature>
<evidence type="ECO:0008006" key="9">
    <source>
        <dbReference type="Google" id="ProtNLM"/>
    </source>
</evidence>
<evidence type="ECO:0000256" key="3">
    <source>
        <dbReference type="ARBA" id="ARBA00022692"/>
    </source>
</evidence>
<dbReference type="EMBL" id="LQZG01000003">
    <property type="protein sequence ID" value="OAB87170.1"/>
    <property type="molecule type" value="Genomic_DNA"/>
</dbReference>
<protein>
    <recommendedName>
        <fullName evidence="9">Polysaccharide biosynthesis protein</fullName>
    </recommendedName>
</protein>
<keyword evidence="4 6" id="KW-1133">Transmembrane helix</keyword>
<dbReference type="Proteomes" id="UP000076976">
    <property type="component" value="Unassembled WGS sequence"/>
</dbReference>
<keyword evidence="3 6" id="KW-0812">Transmembrane</keyword>
<feature type="transmembrane region" description="Helical" evidence="6">
    <location>
        <begin position="368"/>
        <end position="388"/>
    </location>
</feature>
<feature type="transmembrane region" description="Helical" evidence="6">
    <location>
        <begin position="126"/>
        <end position="150"/>
    </location>
</feature>
<dbReference type="STRING" id="262209.AWH69_12510"/>
<feature type="transmembrane region" description="Helical" evidence="6">
    <location>
        <begin position="99"/>
        <end position="119"/>
    </location>
</feature>
<dbReference type="GO" id="GO:0005886">
    <property type="term" value="C:plasma membrane"/>
    <property type="evidence" value="ECO:0007669"/>
    <property type="project" value="UniProtKB-SubCell"/>
</dbReference>
<evidence type="ECO:0000313" key="7">
    <source>
        <dbReference type="EMBL" id="OAB87170.1"/>
    </source>
</evidence>